<protein>
    <recommendedName>
        <fullName evidence="3">Conserved oligomeric Golgi complex subunit 2</fullName>
    </recommendedName>
    <alternativeName>
        <fullName evidence="8">Component of oligomeric Golgi complex 2</fullName>
    </alternativeName>
</protein>
<feature type="domain" description="COG complex component COG2 C-terminal" evidence="12">
    <location>
        <begin position="408"/>
        <end position="719"/>
    </location>
</feature>
<evidence type="ECO:0000256" key="8">
    <source>
        <dbReference type="ARBA" id="ARBA00031344"/>
    </source>
</evidence>
<sequence>MVLGKYCFDEEAFAVDIFEVTTFLDNCRARSPMETIYQDLKQFQTALENQLVAIINEDYAEFLQLSSKLKDVDEAVSSVHAPILAVLKRVGEVQDAMNALENKIQTQFQTANELQQQEKDLQSSIEISEKLLLLEDLLEIESPIENDDDEPILNKDGPIDFDEDSDDDFENFERVKKRLHATSAAEGCARLERAAQIFVQLDLEFANGMHVGTIQKEEKRLAVLEETLLRRLETEFATEILPDTYYNRDHAISELTLSYLLRAYVLLDKSHIPEEMIRRLLVQPFAEENLMRGKLDGRARGSCEGLPQIYESILDFITSKFAGTLALSVCQGESKCSVDILGNAIWKPLQEFLSAKHGIIFQAADPPRFHQSYTISMRFLADMEERFCKSEIMKSRFWSHESVVEFKEKWNIDVYFQLRASQLASSLEKSFGLKREDSASMNILYGDVSTIADKTTLVFENSKHLWKALQECWSERIYLAPLLPNFCKLSMQLFAYYIGMWKEPLLNAVEVLNSGTKVDFSSVPLYSLSTEEDLLLAGSDFHVLYNKISQDLLAIVRNHVDGFTDDSQAFVTELFQEPLASLAKLETSCWSAAVTMVAADCKKVLPAIRTVKGQYQITNKPPPATPSTYVPSIIRPMQEFLAKWGVHFDASVRQNLLQTIVEDVCSVYSTLSSELLRSASELEESLKSRKLQRHSGSRSALANNVVSDTEKMRMQLLLDLEEIQRELTVLGLDVNRCKKLQEGVAKLSESTS</sequence>
<dbReference type="Pfam" id="PF12022">
    <property type="entry name" value="COG2_C"/>
    <property type="match status" value="1"/>
</dbReference>
<evidence type="ECO:0000313" key="14">
    <source>
        <dbReference type="Proteomes" id="UP001162029"/>
    </source>
</evidence>
<keyword evidence="6" id="KW-0333">Golgi apparatus</keyword>
<evidence type="ECO:0000259" key="12">
    <source>
        <dbReference type="Pfam" id="PF12022"/>
    </source>
</evidence>
<dbReference type="Proteomes" id="UP001162029">
    <property type="component" value="Unassembled WGS sequence"/>
</dbReference>
<dbReference type="EMBL" id="CANTFM010002289">
    <property type="protein sequence ID" value="CAI5745534.1"/>
    <property type="molecule type" value="Genomic_DNA"/>
</dbReference>
<feature type="domain" description="Conserved oligomeric Golgi complex subunit 2 N-terminal" evidence="11">
    <location>
        <begin position="7"/>
        <end position="79"/>
    </location>
</feature>
<dbReference type="Pfam" id="PF06148">
    <property type="entry name" value="COG2_N"/>
    <property type="match status" value="1"/>
</dbReference>
<dbReference type="GO" id="GO:0000139">
    <property type="term" value="C:Golgi membrane"/>
    <property type="evidence" value="ECO:0007669"/>
    <property type="project" value="UniProtKB-SubCell"/>
</dbReference>
<keyword evidence="7" id="KW-0472">Membrane</keyword>
<evidence type="ECO:0000256" key="1">
    <source>
        <dbReference type="ARBA" id="ARBA00004395"/>
    </source>
</evidence>
<accession>A0AAV0VCS9</accession>
<evidence type="ECO:0000256" key="6">
    <source>
        <dbReference type="ARBA" id="ARBA00023034"/>
    </source>
</evidence>
<dbReference type="InterPro" id="IPR009316">
    <property type="entry name" value="COG2"/>
</dbReference>
<proteinExistence type="inferred from homology"/>
<dbReference type="GO" id="GO:0015031">
    <property type="term" value="P:protein transport"/>
    <property type="evidence" value="ECO:0007669"/>
    <property type="project" value="UniProtKB-KW"/>
</dbReference>
<dbReference type="AlphaFoldDB" id="A0AAV0VCS9"/>
<feature type="coiled-coil region" evidence="9">
    <location>
        <begin position="97"/>
        <end position="131"/>
    </location>
</feature>
<gene>
    <name evidence="13" type="ORF">PDE001_LOCUS10601</name>
</gene>
<evidence type="ECO:0000256" key="4">
    <source>
        <dbReference type="ARBA" id="ARBA00022448"/>
    </source>
</evidence>
<feature type="region of interest" description="Disordered" evidence="10">
    <location>
        <begin position="145"/>
        <end position="164"/>
    </location>
</feature>
<evidence type="ECO:0000256" key="10">
    <source>
        <dbReference type="SAM" id="MobiDB-lite"/>
    </source>
</evidence>
<dbReference type="GO" id="GO:0007030">
    <property type="term" value="P:Golgi organization"/>
    <property type="evidence" value="ECO:0007669"/>
    <property type="project" value="InterPro"/>
</dbReference>
<name>A0AAV0VCS9_9STRA</name>
<comment type="similarity">
    <text evidence="2">Belongs to the COG2 family.</text>
</comment>
<evidence type="ECO:0000259" key="11">
    <source>
        <dbReference type="Pfam" id="PF06148"/>
    </source>
</evidence>
<dbReference type="PANTHER" id="PTHR12961:SF0">
    <property type="entry name" value="CONSERVED OLIGOMERIC GOLGI COMPLEX SUBUNIT 2"/>
    <property type="match status" value="1"/>
</dbReference>
<dbReference type="GO" id="GO:0006891">
    <property type="term" value="P:intra-Golgi vesicle-mediated transport"/>
    <property type="evidence" value="ECO:0007669"/>
    <property type="project" value="TreeGrafter"/>
</dbReference>
<keyword evidence="4" id="KW-0813">Transport</keyword>
<dbReference type="InterPro" id="IPR024602">
    <property type="entry name" value="COG_su2_N"/>
</dbReference>
<evidence type="ECO:0000256" key="5">
    <source>
        <dbReference type="ARBA" id="ARBA00022927"/>
    </source>
</evidence>
<organism evidence="13 14">
    <name type="scientific">Peronospora destructor</name>
    <dbReference type="NCBI Taxonomy" id="86335"/>
    <lineage>
        <taxon>Eukaryota</taxon>
        <taxon>Sar</taxon>
        <taxon>Stramenopiles</taxon>
        <taxon>Oomycota</taxon>
        <taxon>Peronosporomycetes</taxon>
        <taxon>Peronosporales</taxon>
        <taxon>Peronosporaceae</taxon>
        <taxon>Peronospora</taxon>
    </lineage>
</organism>
<evidence type="ECO:0000256" key="9">
    <source>
        <dbReference type="SAM" id="Coils"/>
    </source>
</evidence>
<dbReference type="PANTHER" id="PTHR12961">
    <property type="entry name" value="CONSERVED OLIGOMERIC GOLGI COMPLEX COMPONENT 2"/>
    <property type="match status" value="1"/>
</dbReference>
<evidence type="ECO:0000256" key="7">
    <source>
        <dbReference type="ARBA" id="ARBA00023136"/>
    </source>
</evidence>
<comment type="caution">
    <text evidence="13">The sequence shown here is derived from an EMBL/GenBank/DDBJ whole genome shotgun (WGS) entry which is preliminary data.</text>
</comment>
<dbReference type="GO" id="GO:0017119">
    <property type="term" value="C:Golgi transport complex"/>
    <property type="evidence" value="ECO:0007669"/>
    <property type="project" value="TreeGrafter"/>
</dbReference>
<evidence type="ECO:0000313" key="13">
    <source>
        <dbReference type="EMBL" id="CAI5745534.1"/>
    </source>
</evidence>
<dbReference type="InterPro" id="IPR024603">
    <property type="entry name" value="COG_complex_COG2_C"/>
</dbReference>
<comment type="subcellular location">
    <subcellularLocation>
        <location evidence="1">Golgi apparatus membrane</location>
        <topology evidence="1">Peripheral membrane protein</topology>
    </subcellularLocation>
</comment>
<keyword evidence="9" id="KW-0175">Coiled coil</keyword>
<keyword evidence="14" id="KW-1185">Reference proteome</keyword>
<evidence type="ECO:0000256" key="2">
    <source>
        <dbReference type="ARBA" id="ARBA00007603"/>
    </source>
</evidence>
<evidence type="ECO:0000256" key="3">
    <source>
        <dbReference type="ARBA" id="ARBA00020977"/>
    </source>
</evidence>
<reference evidence="13" key="1">
    <citation type="submission" date="2022-12" db="EMBL/GenBank/DDBJ databases">
        <authorList>
            <person name="Webb A."/>
        </authorList>
    </citation>
    <scope>NUCLEOTIDE SEQUENCE</scope>
    <source>
        <strain evidence="13">Pd1</strain>
    </source>
</reference>
<keyword evidence="5" id="KW-0653">Protein transport</keyword>